<dbReference type="PROSITE" id="PS51171">
    <property type="entry name" value="PREPHENATE_DEHYDR_3"/>
    <property type="match status" value="1"/>
</dbReference>
<evidence type="ECO:0000256" key="2">
    <source>
        <dbReference type="ARBA" id="ARBA00013147"/>
    </source>
</evidence>
<dbReference type="SUPFAM" id="SSF53850">
    <property type="entry name" value="Periplasmic binding protein-like II"/>
    <property type="match status" value="1"/>
</dbReference>
<proteinExistence type="predicted"/>
<dbReference type="Proteomes" id="UP000019384">
    <property type="component" value="Unassembled WGS sequence"/>
</dbReference>
<reference evidence="9" key="2">
    <citation type="submission" date="2014-02" db="EMBL/GenBank/DDBJ databases">
        <title>Complete DNA sequence of /Kuraishia capsulata/ illustrates novel genomic features among budding yeasts (/Saccharomycotina/).</title>
        <authorList>
            <person name="Morales L."/>
            <person name="Noel B."/>
            <person name="Porcel B."/>
            <person name="Marcet-Houben M."/>
            <person name="Hullo M-F."/>
            <person name="Sacerdot C."/>
            <person name="Tekaia F."/>
            <person name="Leh-Louis V."/>
            <person name="Despons L."/>
            <person name="Khanna V."/>
            <person name="Aury J-M."/>
            <person name="Barbe V."/>
            <person name="Couloux A."/>
            <person name="Labadie K."/>
            <person name="Pelletier E."/>
            <person name="Souciet J-L."/>
            <person name="Boekhout T."/>
            <person name="Gabaldon T."/>
            <person name="Wincker P."/>
            <person name="Dujon B."/>
        </authorList>
    </citation>
    <scope>NUCLEOTIDE SEQUENCE</scope>
    <source>
        <strain evidence="9">CBS 1993</strain>
    </source>
</reference>
<dbReference type="SUPFAM" id="SSF55021">
    <property type="entry name" value="ACT-like"/>
    <property type="match status" value="1"/>
</dbReference>
<evidence type="ECO:0000256" key="1">
    <source>
        <dbReference type="ARBA" id="ARBA00004741"/>
    </source>
</evidence>
<evidence type="ECO:0000256" key="4">
    <source>
        <dbReference type="ARBA" id="ARBA00023141"/>
    </source>
</evidence>
<dbReference type="InterPro" id="IPR045865">
    <property type="entry name" value="ACT-like_dom_sf"/>
</dbReference>
<comment type="pathway">
    <text evidence="1">Amino-acid biosynthesis; L-phenylalanine biosynthesis; phenylpyruvate from prephenate: step 1/1.</text>
</comment>
<sequence>MVKVGYLGPAGTYSHQAAQQEFSGAELIPQKSIGACFESMHKAEVDYAVVPFENSTNGQVVFTYDLLRDWFMKCGDSTPTPKFKVVGECFVSIHHSLIGFQPDLSKITKVYSHPQVWGQCSSFLEGLNVERIDTSSTSRAVELVAQSPLVEQNEIAAIGSSAASKLHSVPVVVPSVEDNTSNTTRFLVLGTKDEISQTSIDVRDRITLLSFVLKHFNDMGSLSHVLDVFARHKVNLVSITTRPAKLLKWQYVFFLECVTGGDASQLDPVYSELGEFTEELRIMGWFPRSVDYAGK</sequence>
<evidence type="ECO:0000313" key="10">
    <source>
        <dbReference type="Proteomes" id="UP000019384"/>
    </source>
</evidence>
<protein>
    <recommendedName>
        <fullName evidence="2">prephenate dehydratase</fullName>
        <ecNumber evidence="2">4.2.1.51</ecNumber>
    </recommendedName>
</protein>
<dbReference type="AlphaFoldDB" id="W6MGE5"/>
<dbReference type="CDD" id="cd13532">
    <property type="entry name" value="PBP2_PDT_like"/>
    <property type="match status" value="1"/>
</dbReference>
<evidence type="ECO:0000259" key="8">
    <source>
        <dbReference type="PROSITE" id="PS51671"/>
    </source>
</evidence>
<dbReference type="EC" id="4.2.1.51" evidence="2"/>
<gene>
    <name evidence="9" type="ORF">KUCA_T00001121001</name>
</gene>
<evidence type="ECO:0000256" key="6">
    <source>
        <dbReference type="ARBA" id="ARBA00023239"/>
    </source>
</evidence>
<dbReference type="RefSeq" id="XP_022457166.1">
    <property type="nucleotide sequence ID" value="XM_022605726.1"/>
</dbReference>
<dbReference type="GO" id="GO:0009094">
    <property type="term" value="P:L-phenylalanine biosynthetic process"/>
    <property type="evidence" value="ECO:0007669"/>
    <property type="project" value="UniProtKB-UniPathway"/>
</dbReference>
<dbReference type="Pfam" id="PF00800">
    <property type="entry name" value="PDT"/>
    <property type="match status" value="1"/>
</dbReference>
<keyword evidence="10" id="KW-1185">Reference proteome</keyword>
<dbReference type="UniPathway" id="UPA00121">
    <property type="reaction ID" value="UER00345"/>
</dbReference>
<evidence type="ECO:0000259" key="7">
    <source>
        <dbReference type="PROSITE" id="PS51171"/>
    </source>
</evidence>
<dbReference type="PROSITE" id="PS51671">
    <property type="entry name" value="ACT"/>
    <property type="match status" value="1"/>
</dbReference>
<reference evidence="9" key="1">
    <citation type="submission" date="2013-12" db="EMBL/GenBank/DDBJ databases">
        <authorList>
            <person name="Genoscope - CEA"/>
        </authorList>
    </citation>
    <scope>NUCLEOTIDE SEQUENCE</scope>
    <source>
        <strain evidence="9">CBS 1993</strain>
    </source>
</reference>
<dbReference type="GeneID" id="34518554"/>
<evidence type="ECO:0000256" key="5">
    <source>
        <dbReference type="ARBA" id="ARBA00023222"/>
    </source>
</evidence>
<feature type="domain" description="Prephenate dehydratase" evidence="7">
    <location>
        <begin position="3"/>
        <end position="191"/>
    </location>
</feature>
<dbReference type="OrthoDB" id="983542at2759"/>
<keyword evidence="3" id="KW-0028">Amino-acid biosynthesis</keyword>
<dbReference type="InterPro" id="IPR002912">
    <property type="entry name" value="ACT_dom"/>
</dbReference>
<organism evidence="9 10">
    <name type="scientific">Kuraishia capsulata CBS 1993</name>
    <dbReference type="NCBI Taxonomy" id="1382522"/>
    <lineage>
        <taxon>Eukaryota</taxon>
        <taxon>Fungi</taxon>
        <taxon>Dikarya</taxon>
        <taxon>Ascomycota</taxon>
        <taxon>Saccharomycotina</taxon>
        <taxon>Pichiomycetes</taxon>
        <taxon>Pichiales</taxon>
        <taxon>Pichiaceae</taxon>
        <taxon>Kuraishia</taxon>
    </lineage>
</organism>
<keyword evidence="6" id="KW-0456">Lyase</keyword>
<dbReference type="InterPro" id="IPR001086">
    <property type="entry name" value="Preph_deHydtase"/>
</dbReference>
<name>W6MGE5_9ASCO</name>
<dbReference type="STRING" id="1382522.W6MGE5"/>
<dbReference type="GO" id="GO:0005737">
    <property type="term" value="C:cytoplasm"/>
    <property type="evidence" value="ECO:0007669"/>
    <property type="project" value="TreeGrafter"/>
</dbReference>
<dbReference type="PANTHER" id="PTHR21022">
    <property type="entry name" value="PREPHENATE DEHYDRATASE P PROTEIN"/>
    <property type="match status" value="1"/>
</dbReference>
<dbReference type="CDD" id="cd04905">
    <property type="entry name" value="ACT_CM-PDT"/>
    <property type="match status" value="1"/>
</dbReference>
<dbReference type="EMBL" id="HG793125">
    <property type="protein sequence ID" value="CDK25154.1"/>
    <property type="molecule type" value="Genomic_DNA"/>
</dbReference>
<evidence type="ECO:0000313" key="9">
    <source>
        <dbReference type="EMBL" id="CDK25154.1"/>
    </source>
</evidence>
<keyword evidence="5" id="KW-0584">Phenylalanine biosynthesis</keyword>
<dbReference type="GO" id="GO:0004664">
    <property type="term" value="F:prephenate dehydratase activity"/>
    <property type="evidence" value="ECO:0007669"/>
    <property type="project" value="UniProtKB-EC"/>
</dbReference>
<feature type="domain" description="ACT" evidence="8">
    <location>
        <begin position="210"/>
        <end position="285"/>
    </location>
</feature>
<dbReference type="Gene3D" id="3.40.190.10">
    <property type="entry name" value="Periplasmic binding protein-like II"/>
    <property type="match status" value="2"/>
</dbReference>
<dbReference type="HOGENOM" id="CLU_035008_5_1_1"/>
<dbReference type="PANTHER" id="PTHR21022:SF19">
    <property type="entry name" value="PREPHENATE DEHYDRATASE-RELATED"/>
    <property type="match status" value="1"/>
</dbReference>
<dbReference type="Gene3D" id="3.30.70.260">
    <property type="match status" value="1"/>
</dbReference>
<accession>W6MGE5</accession>
<dbReference type="PIRSF" id="PIRSF001500">
    <property type="entry name" value="Chor_mut_pdt_Ppr"/>
    <property type="match status" value="1"/>
</dbReference>
<dbReference type="InterPro" id="IPR008242">
    <property type="entry name" value="Chor_mutase/pphenate_deHydtase"/>
</dbReference>
<evidence type="ECO:0000256" key="3">
    <source>
        <dbReference type="ARBA" id="ARBA00022605"/>
    </source>
</evidence>
<keyword evidence="4" id="KW-0057">Aromatic amino acid biosynthesis</keyword>